<evidence type="ECO:0000313" key="1">
    <source>
        <dbReference type="EMBL" id="ERG67138.1"/>
    </source>
</evidence>
<protein>
    <submittedName>
        <fullName evidence="1">Uncharacterized protein</fullName>
    </submittedName>
</protein>
<proteinExistence type="predicted"/>
<organism evidence="1 2">
    <name type="scientific">Exiguobacterium chiriqhucha RW-2</name>
    <dbReference type="NCBI Taxonomy" id="1345023"/>
    <lineage>
        <taxon>Bacteria</taxon>
        <taxon>Bacillati</taxon>
        <taxon>Bacillota</taxon>
        <taxon>Bacilli</taxon>
        <taxon>Bacillales</taxon>
        <taxon>Bacillales Family XII. Incertae Sedis</taxon>
        <taxon>Exiguobacterium</taxon>
    </lineage>
</organism>
<gene>
    <name evidence="1" type="ORF">M467_07610</name>
</gene>
<dbReference type="PATRIC" id="fig|1345023.5.peg.1507"/>
<comment type="caution">
    <text evidence="1">The sequence shown here is derived from an EMBL/GenBank/DDBJ whole genome shotgun (WGS) entry which is preliminary data.</text>
</comment>
<keyword evidence="2" id="KW-1185">Reference proteome</keyword>
<dbReference type="Proteomes" id="UP000016464">
    <property type="component" value="Unassembled WGS sequence"/>
</dbReference>
<dbReference type="AlphaFoldDB" id="U1LI89"/>
<accession>U1LI89</accession>
<name>U1LI89_9BACL</name>
<sequence>MHIIEGESIGQKSYRYKQITIVKEMHETELQGNIYITGRMADHYESAQPITKKIKNLKGRYNHG</sequence>
<evidence type="ECO:0000313" key="2">
    <source>
        <dbReference type="Proteomes" id="UP000016464"/>
    </source>
</evidence>
<reference evidence="1 2" key="1">
    <citation type="journal article" date="2013" name="Genome Announc.">
        <title>Draft Genome Sequence of Exiguobacterium pavilionensis Strain RW-2, with Wide Thermal, Salinity, and pH Tolerance, Isolated from Modern Freshwater Microbialites.</title>
        <authorList>
            <person name="White R.A.III."/>
            <person name="Grassa C.J."/>
            <person name="Suttle C.A."/>
        </authorList>
    </citation>
    <scope>NUCLEOTIDE SEQUENCE [LARGE SCALE GENOMIC DNA]</scope>
    <source>
        <strain evidence="1 2">RW-2</strain>
    </source>
</reference>
<dbReference type="EMBL" id="ATCL01000017">
    <property type="protein sequence ID" value="ERG67138.1"/>
    <property type="molecule type" value="Genomic_DNA"/>
</dbReference>